<accession>A0A9X1IA81</accession>
<gene>
    <name evidence="2" type="ORF">LG651_15295</name>
</gene>
<feature type="transmembrane region" description="Helical" evidence="1">
    <location>
        <begin position="157"/>
        <end position="176"/>
    </location>
</feature>
<protein>
    <submittedName>
        <fullName evidence="2">Uncharacterized protein</fullName>
    </submittedName>
</protein>
<dbReference type="EMBL" id="JAJAPX010000007">
    <property type="protein sequence ID" value="MCB4809620.1"/>
    <property type="molecule type" value="Genomic_DNA"/>
</dbReference>
<comment type="caution">
    <text evidence="2">The sequence shown here is derived from an EMBL/GenBank/DDBJ whole genome shotgun (WGS) entry which is preliminary data.</text>
</comment>
<organism evidence="2 3">
    <name type="scientific">Neotamlana sargassicola</name>
    <dbReference type="NCBI Taxonomy" id="2883125"/>
    <lineage>
        <taxon>Bacteria</taxon>
        <taxon>Pseudomonadati</taxon>
        <taxon>Bacteroidota</taxon>
        <taxon>Flavobacteriia</taxon>
        <taxon>Flavobacteriales</taxon>
        <taxon>Flavobacteriaceae</taxon>
        <taxon>Neotamlana</taxon>
    </lineage>
</organism>
<reference evidence="2" key="1">
    <citation type="submission" date="2021-10" db="EMBL/GenBank/DDBJ databases">
        <title>Tamlana sargassums sp. nov., and Tamlana laminarinivorans sp. nov., two new bacteria isolated from the brown alga.</title>
        <authorList>
            <person name="Li J."/>
        </authorList>
    </citation>
    <scope>NUCLEOTIDE SEQUENCE</scope>
    <source>
        <strain evidence="2">62-3</strain>
    </source>
</reference>
<keyword evidence="1" id="KW-1133">Transmembrane helix</keyword>
<keyword evidence="1" id="KW-0472">Membrane</keyword>
<feature type="transmembrane region" description="Helical" evidence="1">
    <location>
        <begin position="12"/>
        <end position="33"/>
    </location>
</feature>
<feature type="transmembrane region" description="Helical" evidence="1">
    <location>
        <begin position="182"/>
        <end position="205"/>
    </location>
</feature>
<evidence type="ECO:0000256" key="1">
    <source>
        <dbReference type="SAM" id="Phobius"/>
    </source>
</evidence>
<evidence type="ECO:0000313" key="2">
    <source>
        <dbReference type="EMBL" id="MCB4809620.1"/>
    </source>
</evidence>
<sequence>MKTHKEITSKPKLSSILILIIGGFLAIIFGTILIIKGNWIIGVPFLIIGLYSLYWIFNYDTLQIKNGKLIFKSITGFTKKTISLSELKSYTEIEKENAQYKWEFGYMKWKDLTLIGDNFKYKISSTSYINYNELRKELTKGLKRNFKAETKWQNNNLTYIGIGLIIFGFLIGFWFWQATKDILFEKILTILLSIGFIGYGIYLLYKRKKPAGNNV</sequence>
<dbReference type="Proteomes" id="UP001139286">
    <property type="component" value="Unassembled WGS sequence"/>
</dbReference>
<evidence type="ECO:0000313" key="3">
    <source>
        <dbReference type="Proteomes" id="UP001139286"/>
    </source>
</evidence>
<feature type="transmembrane region" description="Helical" evidence="1">
    <location>
        <begin position="39"/>
        <end position="57"/>
    </location>
</feature>
<dbReference type="AlphaFoldDB" id="A0A9X1IA81"/>
<proteinExistence type="predicted"/>
<name>A0A9X1IA81_9FLAO</name>
<dbReference type="RefSeq" id="WP_226696977.1">
    <property type="nucleotide sequence ID" value="NZ_JAJAPX010000007.1"/>
</dbReference>
<keyword evidence="3" id="KW-1185">Reference proteome</keyword>
<keyword evidence="1" id="KW-0812">Transmembrane</keyword>